<evidence type="ECO:0000313" key="2">
    <source>
        <dbReference type="EMBL" id="KAF4757036.1"/>
    </source>
</evidence>
<protein>
    <submittedName>
        <fullName evidence="2">Uncharacterized protein</fullName>
    </submittedName>
</protein>
<gene>
    <name evidence="2" type="ORF">FOZ63_031982</name>
</gene>
<keyword evidence="3" id="KW-1185">Reference proteome</keyword>
<name>A0A7J6UJ04_PEROL</name>
<comment type="caution">
    <text evidence="2">The sequence shown here is derived from an EMBL/GenBank/DDBJ whole genome shotgun (WGS) entry which is preliminary data.</text>
</comment>
<dbReference type="Proteomes" id="UP000553632">
    <property type="component" value="Unassembled WGS sequence"/>
</dbReference>
<accession>A0A7J6UJ04</accession>
<evidence type="ECO:0000256" key="1">
    <source>
        <dbReference type="SAM" id="MobiDB-lite"/>
    </source>
</evidence>
<evidence type="ECO:0000313" key="3">
    <source>
        <dbReference type="Proteomes" id="UP000553632"/>
    </source>
</evidence>
<reference evidence="2 3" key="1">
    <citation type="submission" date="2020-04" db="EMBL/GenBank/DDBJ databases">
        <title>Perkinsus olseni comparative genomics.</title>
        <authorList>
            <person name="Bogema D.R."/>
        </authorList>
    </citation>
    <scope>NUCLEOTIDE SEQUENCE [LARGE SCALE GENOMIC DNA]</scope>
    <source>
        <strain evidence="2 3">ATCC PRA-207</strain>
    </source>
</reference>
<dbReference type="AlphaFoldDB" id="A0A7J6UJ04"/>
<dbReference type="EMBL" id="JABANO010003124">
    <property type="protein sequence ID" value="KAF4757036.1"/>
    <property type="molecule type" value="Genomic_DNA"/>
</dbReference>
<feature type="region of interest" description="Disordered" evidence="1">
    <location>
        <begin position="1"/>
        <end position="21"/>
    </location>
</feature>
<sequence>MEGDRVKNPSDSGDDPSKKPVERLFGYSACNYPETVCRVNSRGVHALEEAPRNGIGRIRREQAIHWGVKWHNTIGYHSTLLCTTPLNRML</sequence>
<organism evidence="2 3">
    <name type="scientific">Perkinsus olseni</name>
    <name type="common">Perkinsus atlanticus</name>
    <dbReference type="NCBI Taxonomy" id="32597"/>
    <lineage>
        <taxon>Eukaryota</taxon>
        <taxon>Sar</taxon>
        <taxon>Alveolata</taxon>
        <taxon>Perkinsozoa</taxon>
        <taxon>Perkinsea</taxon>
        <taxon>Perkinsida</taxon>
        <taxon>Perkinsidae</taxon>
        <taxon>Perkinsus</taxon>
    </lineage>
</organism>
<proteinExistence type="predicted"/>